<keyword evidence="3" id="KW-1185">Reference proteome</keyword>
<dbReference type="Proteomes" id="UP001335648">
    <property type="component" value="Unassembled WGS sequence"/>
</dbReference>
<dbReference type="AlphaFoldDB" id="A0AAN8DE66"/>
<comment type="caution">
    <text evidence="2">The sequence shown here is derived from an EMBL/GenBank/DDBJ whole genome shotgun (WGS) entry which is preliminary data.</text>
</comment>
<evidence type="ECO:0000313" key="3">
    <source>
        <dbReference type="Proteomes" id="UP001335648"/>
    </source>
</evidence>
<organism evidence="2 3">
    <name type="scientific">Champsocephalus esox</name>
    <name type="common">pike icefish</name>
    <dbReference type="NCBI Taxonomy" id="159716"/>
    <lineage>
        <taxon>Eukaryota</taxon>
        <taxon>Metazoa</taxon>
        <taxon>Chordata</taxon>
        <taxon>Craniata</taxon>
        <taxon>Vertebrata</taxon>
        <taxon>Euteleostomi</taxon>
        <taxon>Actinopterygii</taxon>
        <taxon>Neopterygii</taxon>
        <taxon>Teleostei</taxon>
        <taxon>Neoteleostei</taxon>
        <taxon>Acanthomorphata</taxon>
        <taxon>Eupercaria</taxon>
        <taxon>Perciformes</taxon>
        <taxon>Notothenioidei</taxon>
        <taxon>Channichthyidae</taxon>
        <taxon>Champsocephalus</taxon>
    </lineage>
</organism>
<evidence type="ECO:0000256" key="1">
    <source>
        <dbReference type="SAM" id="MobiDB-lite"/>
    </source>
</evidence>
<name>A0AAN8DE66_9TELE</name>
<proteinExistence type="predicted"/>
<feature type="region of interest" description="Disordered" evidence="1">
    <location>
        <begin position="1"/>
        <end position="26"/>
    </location>
</feature>
<reference evidence="2 3" key="1">
    <citation type="journal article" date="2023" name="Mol. Biol. Evol.">
        <title>Genomics of Secondarily Temperate Adaptation in the Only Non-Antarctic Icefish.</title>
        <authorList>
            <person name="Rivera-Colon A.G."/>
            <person name="Rayamajhi N."/>
            <person name="Minhas B.F."/>
            <person name="Madrigal G."/>
            <person name="Bilyk K.T."/>
            <person name="Yoon V."/>
            <person name="Hune M."/>
            <person name="Gregory S."/>
            <person name="Cheng C.H.C."/>
            <person name="Catchen J.M."/>
        </authorList>
    </citation>
    <scope>NUCLEOTIDE SEQUENCE [LARGE SCALE GENOMIC DNA]</scope>
    <source>
        <strain evidence="2">JC2023a</strain>
    </source>
</reference>
<feature type="region of interest" description="Disordered" evidence="1">
    <location>
        <begin position="60"/>
        <end position="91"/>
    </location>
</feature>
<accession>A0AAN8DE66</accession>
<gene>
    <name evidence="2" type="ORF">CesoFtcFv8_001599</name>
</gene>
<dbReference type="EMBL" id="JAULUE010002046">
    <property type="protein sequence ID" value="KAK5916063.1"/>
    <property type="molecule type" value="Genomic_DNA"/>
</dbReference>
<protein>
    <submittedName>
        <fullName evidence="2">Uncharacterized protein</fullName>
    </submittedName>
</protein>
<sequence length="91" mass="10066">MSQYLQHDSHSYENGQPEEMPQSGLHQDPTLRHIAALCSRAQQAALEQRGVSLVQSHTLPASSIADRHPHQMPGVPWAQRHHCEGRASAGK</sequence>
<evidence type="ECO:0000313" key="2">
    <source>
        <dbReference type="EMBL" id="KAK5916063.1"/>
    </source>
</evidence>